<comment type="caution">
    <text evidence="1">The sequence shown here is derived from an EMBL/GenBank/DDBJ whole genome shotgun (WGS) entry which is preliminary data.</text>
</comment>
<evidence type="ECO:0000313" key="1">
    <source>
        <dbReference type="EMBL" id="OJD21353.1"/>
    </source>
</evidence>
<dbReference type="VEuPathDB" id="FungiDB:ACJ73_07309"/>
<dbReference type="Proteomes" id="UP000242791">
    <property type="component" value="Unassembled WGS sequence"/>
</dbReference>
<accession>A0A1J9PYF8</accession>
<dbReference type="EMBL" id="LGTZ01001449">
    <property type="protein sequence ID" value="OJD21353.1"/>
    <property type="molecule type" value="Genomic_DNA"/>
</dbReference>
<sequence>MPNKWNKAKSLCLAEWLEKVNTPGKVGGVRFDFAGSVEEDGKKYNRFQVQVNAGNKISTSWKQWRESHAKGTHDKVATIKVLDNGTKDDVEAALDAVDEEID</sequence>
<organism evidence="1 2">
    <name type="scientific">Blastomyces percursus</name>
    <dbReference type="NCBI Taxonomy" id="1658174"/>
    <lineage>
        <taxon>Eukaryota</taxon>
        <taxon>Fungi</taxon>
        <taxon>Dikarya</taxon>
        <taxon>Ascomycota</taxon>
        <taxon>Pezizomycotina</taxon>
        <taxon>Eurotiomycetes</taxon>
        <taxon>Eurotiomycetidae</taxon>
        <taxon>Onygenales</taxon>
        <taxon>Ajellomycetaceae</taxon>
        <taxon>Blastomyces</taxon>
    </lineage>
</organism>
<dbReference type="OrthoDB" id="2787676at2759"/>
<reference evidence="1 2" key="1">
    <citation type="submission" date="2015-08" db="EMBL/GenBank/DDBJ databases">
        <title>Emmonsia species relationships and genome sequence.</title>
        <authorList>
            <person name="Cuomo C.A."/>
            <person name="Schwartz I.S."/>
            <person name="Kenyon C."/>
            <person name="De Hoog G.S."/>
            <person name="Govender N.P."/>
            <person name="Botha A."/>
            <person name="Moreno L."/>
            <person name="De Vries M."/>
            <person name="Munoz J.F."/>
            <person name="Stielow J.B."/>
        </authorList>
    </citation>
    <scope>NUCLEOTIDE SEQUENCE [LARGE SCALE GENOMIC DNA]</scope>
    <source>
        <strain evidence="1 2">EI222</strain>
    </source>
</reference>
<keyword evidence="2" id="KW-1185">Reference proteome</keyword>
<name>A0A1J9PYF8_9EURO</name>
<dbReference type="AlphaFoldDB" id="A0A1J9PYF8"/>
<protein>
    <submittedName>
        <fullName evidence="1">Uncharacterized protein</fullName>
    </submittedName>
</protein>
<evidence type="ECO:0000313" key="2">
    <source>
        <dbReference type="Proteomes" id="UP000242791"/>
    </source>
</evidence>
<gene>
    <name evidence="1" type="ORF">ACJ73_07309</name>
</gene>
<proteinExistence type="predicted"/>